<keyword evidence="4" id="KW-0479">Metal-binding</keyword>
<evidence type="ECO:0000259" key="9">
    <source>
        <dbReference type="Pfam" id="PF00462"/>
    </source>
</evidence>
<dbReference type="PROSITE" id="PS51354">
    <property type="entry name" value="GLUTAREDOXIN_2"/>
    <property type="match status" value="1"/>
</dbReference>
<dbReference type="CDD" id="cd03028">
    <property type="entry name" value="GRX_PICOT_like"/>
    <property type="match status" value="1"/>
</dbReference>
<name>A0ABY4SSB1_9ENTR</name>
<evidence type="ECO:0000256" key="5">
    <source>
        <dbReference type="ARBA" id="ARBA00023004"/>
    </source>
</evidence>
<dbReference type="EMBL" id="CP097762">
    <property type="protein sequence ID" value="URJ24875.1"/>
    <property type="molecule type" value="Genomic_DNA"/>
</dbReference>
<dbReference type="InterPro" id="IPR036249">
    <property type="entry name" value="Thioredoxin-like_sf"/>
</dbReference>
<dbReference type="InterPro" id="IPR004480">
    <property type="entry name" value="Monothiol_GRX-rel"/>
</dbReference>
<keyword evidence="11" id="KW-1185">Reference proteome</keyword>
<dbReference type="Proteomes" id="UP001056834">
    <property type="component" value="Chromosome"/>
</dbReference>
<evidence type="ECO:0000256" key="3">
    <source>
        <dbReference type="ARBA" id="ARBA00022714"/>
    </source>
</evidence>
<evidence type="ECO:0000256" key="2">
    <source>
        <dbReference type="ARBA" id="ARBA00009630"/>
    </source>
</evidence>
<proteinExistence type="inferred from homology"/>
<dbReference type="InterPro" id="IPR014434">
    <property type="entry name" value="Monothiol_GRX"/>
</dbReference>
<accession>A0ABY4SSB1</accession>
<dbReference type="InterPro" id="IPR033658">
    <property type="entry name" value="GRX_PICOT-like"/>
</dbReference>
<evidence type="ECO:0000313" key="11">
    <source>
        <dbReference type="Proteomes" id="UP001056834"/>
    </source>
</evidence>
<comment type="function">
    <text evidence="1">Monothiol glutaredoxin involved in the biogenesis of iron-sulfur clusters.</text>
</comment>
<keyword evidence="3" id="KW-0001">2Fe-2S</keyword>
<keyword evidence="5" id="KW-0408">Iron</keyword>
<feature type="domain" description="Glutaredoxin" evidence="9">
    <location>
        <begin position="17"/>
        <end position="81"/>
    </location>
</feature>
<sequence>MKDTIKKIEDQIKKHPVTLYMKGTPETPKCGFSAKAAQILSIYTKNFFYIDVLSYPDIRSTLPIFSNWPTFPQLWIKEKLIGGVDIMLELHNSGKLKILINSATL</sequence>
<evidence type="ECO:0000256" key="6">
    <source>
        <dbReference type="ARBA" id="ARBA00023014"/>
    </source>
</evidence>
<evidence type="ECO:0000256" key="7">
    <source>
        <dbReference type="ARBA" id="ARBA00023284"/>
    </source>
</evidence>
<evidence type="ECO:0000256" key="1">
    <source>
        <dbReference type="ARBA" id="ARBA00002853"/>
    </source>
</evidence>
<organism evidence="10 11">
    <name type="scientific">Candidatus Blochmannia ocreatus</name>
    <name type="common">nom. nud.</name>
    <dbReference type="NCBI Taxonomy" id="251538"/>
    <lineage>
        <taxon>Bacteria</taxon>
        <taxon>Pseudomonadati</taxon>
        <taxon>Pseudomonadota</taxon>
        <taxon>Gammaproteobacteria</taxon>
        <taxon>Enterobacterales</taxon>
        <taxon>Enterobacteriaceae</taxon>
        <taxon>ant endosymbionts</taxon>
        <taxon>Candidatus Blochmanniella</taxon>
    </lineage>
</organism>
<dbReference type="RefSeq" id="WP_250222995.1">
    <property type="nucleotide sequence ID" value="NZ_CP097762.1"/>
</dbReference>
<keyword evidence="6" id="KW-0411">Iron-sulfur</keyword>
<dbReference type="InterPro" id="IPR002109">
    <property type="entry name" value="Glutaredoxin"/>
</dbReference>
<evidence type="ECO:0000256" key="4">
    <source>
        <dbReference type="ARBA" id="ARBA00022723"/>
    </source>
</evidence>
<keyword evidence="7" id="KW-0676">Redox-active center</keyword>
<protein>
    <recommendedName>
        <fullName evidence="8">Glutaredoxin</fullName>
    </recommendedName>
</protein>
<dbReference type="PANTHER" id="PTHR10293">
    <property type="entry name" value="GLUTAREDOXIN FAMILY MEMBER"/>
    <property type="match status" value="1"/>
</dbReference>
<dbReference type="NCBIfam" id="TIGR00365">
    <property type="entry name" value="Grx4 family monothiol glutaredoxin"/>
    <property type="match status" value="1"/>
</dbReference>
<dbReference type="PIRSF" id="PIRSF005894">
    <property type="entry name" value="Monothiol_GRX"/>
    <property type="match status" value="1"/>
</dbReference>
<evidence type="ECO:0000313" key="10">
    <source>
        <dbReference type="EMBL" id="URJ24875.1"/>
    </source>
</evidence>
<dbReference type="Gene3D" id="3.40.30.10">
    <property type="entry name" value="Glutaredoxin"/>
    <property type="match status" value="1"/>
</dbReference>
<gene>
    <name evidence="10" type="primary">grxD</name>
    <name evidence="10" type="ORF">M9405_01760</name>
</gene>
<dbReference type="PANTHER" id="PTHR10293:SF72">
    <property type="entry name" value="MONOTHIOL GLUTAREDOXIN-S14, CHLOROPLASTIC"/>
    <property type="match status" value="1"/>
</dbReference>
<dbReference type="Pfam" id="PF00462">
    <property type="entry name" value="Glutaredoxin"/>
    <property type="match status" value="1"/>
</dbReference>
<comment type="similarity">
    <text evidence="2 8">Belongs to the glutaredoxin family. Monothiol subfamily.</text>
</comment>
<reference evidence="10" key="1">
    <citation type="submission" date="2022-05" db="EMBL/GenBank/DDBJ databases">
        <title>Impact of host demography and evolutionary history on endosymbiont molecular evolution: a test in carpenter ants (Genus Camponotus) and their Blochmannia endosymbionts.</title>
        <authorList>
            <person name="Manthey J.D."/>
            <person name="Giron J.C."/>
            <person name="Hruska J.P."/>
        </authorList>
    </citation>
    <scope>NUCLEOTIDE SEQUENCE</scope>
    <source>
        <strain evidence="10">C-006</strain>
    </source>
</reference>
<evidence type="ECO:0000256" key="8">
    <source>
        <dbReference type="PIRNR" id="PIRNR005894"/>
    </source>
</evidence>
<dbReference type="SUPFAM" id="SSF52833">
    <property type="entry name" value="Thioredoxin-like"/>
    <property type="match status" value="1"/>
</dbReference>